<proteinExistence type="predicted"/>
<evidence type="ECO:0000256" key="1">
    <source>
        <dbReference type="SAM" id="MobiDB-lite"/>
    </source>
</evidence>
<organism evidence="2">
    <name type="scientific">marine metagenome</name>
    <dbReference type="NCBI Taxonomy" id="408172"/>
    <lineage>
        <taxon>unclassified sequences</taxon>
        <taxon>metagenomes</taxon>
        <taxon>ecological metagenomes</taxon>
    </lineage>
</organism>
<feature type="non-terminal residue" evidence="2">
    <location>
        <position position="39"/>
    </location>
</feature>
<feature type="region of interest" description="Disordered" evidence="1">
    <location>
        <begin position="1"/>
        <end position="21"/>
    </location>
</feature>
<protein>
    <submittedName>
        <fullName evidence="2">Uncharacterized protein</fullName>
    </submittedName>
</protein>
<reference evidence="2" key="1">
    <citation type="submission" date="2018-05" db="EMBL/GenBank/DDBJ databases">
        <authorList>
            <person name="Lanie J.A."/>
            <person name="Ng W.-L."/>
            <person name="Kazmierczak K.M."/>
            <person name="Andrzejewski T.M."/>
            <person name="Davidsen T.M."/>
            <person name="Wayne K.J."/>
            <person name="Tettelin H."/>
            <person name="Glass J.I."/>
            <person name="Rusch D."/>
            <person name="Podicherti R."/>
            <person name="Tsui H.-C.T."/>
            <person name="Winkler M.E."/>
        </authorList>
    </citation>
    <scope>NUCLEOTIDE SEQUENCE</scope>
</reference>
<evidence type="ECO:0000313" key="2">
    <source>
        <dbReference type="EMBL" id="SVC32699.1"/>
    </source>
</evidence>
<gene>
    <name evidence="2" type="ORF">METZ01_LOCUS285553</name>
</gene>
<accession>A0A382L7T7</accession>
<dbReference type="EMBL" id="UINC01085292">
    <property type="protein sequence ID" value="SVC32699.1"/>
    <property type="molecule type" value="Genomic_DNA"/>
</dbReference>
<dbReference type="AlphaFoldDB" id="A0A382L7T7"/>
<name>A0A382L7T7_9ZZZZ</name>
<feature type="compositionally biased region" description="Polar residues" evidence="1">
    <location>
        <begin position="1"/>
        <end position="12"/>
    </location>
</feature>
<sequence>MGLENIEQQFASQKRHDAKPSGVPLSIALSLIKAYRYLI</sequence>